<protein>
    <submittedName>
        <fullName evidence="1">Flagellar biosynthesis regulator FlhF</fullName>
    </submittedName>
</protein>
<keyword evidence="2" id="KW-1185">Reference proteome</keyword>
<dbReference type="InterPro" id="IPR010845">
    <property type="entry name" value="FlaF"/>
</dbReference>
<name>A0A2G1QJL1_9HYPH</name>
<keyword evidence="1" id="KW-0966">Cell projection</keyword>
<accession>A0A2G1QJL1</accession>
<keyword evidence="1" id="KW-0282">Flagellum</keyword>
<sequence>MYIHKYEEIQTDDLEEARAREREAFDQSIDMLQAAKAAGAKSIEAIHALHFTAKVWMALMTDLADPENALPKEVRASLLSIGIWMLRTVDEIRQERSENFDGLIDISKIIRDGIR</sequence>
<dbReference type="OrthoDB" id="9808944at2"/>
<dbReference type="Proteomes" id="UP000221168">
    <property type="component" value="Unassembled WGS sequence"/>
</dbReference>
<organism evidence="1 2">
    <name type="scientific">Zhengella mangrovi</name>
    <dbReference type="NCBI Taxonomy" id="1982044"/>
    <lineage>
        <taxon>Bacteria</taxon>
        <taxon>Pseudomonadati</taxon>
        <taxon>Pseudomonadota</taxon>
        <taxon>Alphaproteobacteria</taxon>
        <taxon>Hyphomicrobiales</taxon>
        <taxon>Notoacmeibacteraceae</taxon>
        <taxon>Zhengella</taxon>
    </lineage>
</organism>
<keyword evidence="1" id="KW-0969">Cilium</keyword>
<evidence type="ECO:0000313" key="2">
    <source>
        <dbReference type="Proteomes" id="UP000221168"/>
    </source>
</evidence>
<dbReference type="GO" id="GO:0044781">
    <property type="term" value="P:bacterial-type flagellum organization"/>
    <property type="evidence" value="ECO:0007669"/>
    <property type="project" value="InterPro"/>
</dbReference>
<dbReference type="Pfam" id="PF07309">
    <property type="entry name" value="FlaF"/>
    <property type="match status" value="1"/>
</dbReference>
<reference evidence="1 2" key="1">
    <citation type="submission" date="2017-10" db="EMBL/GenBank/DDBJ databases">
        <title>Sedimentibacterium mangrovi gen. nov., sp. nov., a novel member of family Phyllobacteriacea isolated from mangrove sediment.</title>
        <authorList>
            <person name="Liao H."/>
            <person name="Tian Y."/>
        </authorList>
    </citation>
    <scope>NUCLEOTIDE SEQUENCE [LARGE SCALE GENOMIC DNA]</scope>
    <source>
        <strain evidence="1 2">X9-2-2</strain>
    </source>
</reference>
<dbReference type="AlphaFoldDB" id="A0A2G1QJL1"/>
<comment type="caution">
    <text evidence="1">The sequence shown here is derived from an EMBL/GenBank/DDBJ whole genome shotgun (WGS) entry which is preliminary data.</text>
</comment>
<dbReference type="RefSeq" id="WP_099307732.1">
    <property type="nucleotide sequence ID" value="NZ_PDVP01000013.1"/>
</dbReference>
<dbReference type="NCBIfam" id="NF009434">
    <property type="entry name" value="PRK12793.1"/>
    <property type="match status" value="1"/>
</dbReference>
<gene>
    <name evidence="1" type="ORF">CSC94_17820</name>
</gene>
<proteinExistence type="predicted"/>
<dbReference type="EMBL" id="PDVP01000013">
    <property type="protein sequence ID" value="PHP65706.1"/>
    <property type="molecule type" value="Genomic_DNA"/>
</dbReference>
<evidence type="ECO:0000313" key="1">
    <source>
        <dbReference type="EMBL" id="PHP65706.1"/>
    </source>
</evidence>